<feature type="transmembrane region" description="Helical" evidence="1">
    <location>
        <begin position="130"/>
        <end position="149"/>
    </location>
</feature>
<feature type="transmembrane region" description="Helical" evidence="1">
    <location>
        <begin position="82"/>
        <end position="105"/>
    </location>
</feature>
<dbReference type="EMBL" id="MHCH01000061">
    <property type="protein sequence ID" value="OGY15677.1"/>
    <property type="molecule type" value="Genomic_DNA"/>
</dbReference>
<proteinExistence type="predicted"/>
<keyword evidence="1" id="KW-0472">Membrane</keyword>
<accession>A0A1G1VK93</accession>
<gene>
    <name evidence="2" type="ORF">A2784_03175</name>
</gene>
<name>A0A1G1VK93_9BACT</name>
<dbReference type="AlphaFoldDB" id="A0A1G1VK93"/>
<evidence type="ECO:0008006" key="4">
    <source>
        <dbReference type="Google" id="ProtNLM"/>
    </source>
</evidence>
<feature type="transmembrane region" description="Helical" evidence="1">
    <location>
        <begin position="185"/>
        <end position="204"/>
    </location>
</feature>
<keyword evidence="1" id="KW-0812">Transmembrane</keyword>
<dbReference type="Proteomes" id="UP000177324">
    <property type="component" value="Unassembled WGS sequence"/>
</dbReference>
<feature type="transmembrane region" description="Helical" evidence="1">
    <location>
        <begin position="225"/>
        <end position="242"/>
    </location>
</feature>
<evidence type="ECO:0000313" key="2">
    <source>
        <dbReference type="EMBL" id="OGY15677.1"/>
    </source>
</evidence>
<keyword evidence="1" id="KW-1133">Transmembrane helix</keyword>
<dbReference type="STRING" id="1797589.A2784_03175"/>
<feature type="transmembrane region" description="Helical" evidence="1">
    <location>
        <begin position="156"/>
        <end position="179"/>
    </location>
</feature>
<evidence type="ECO:0000256" key="1">
    <source>
        <dbReference type="SAM" id="Phobius"/>
    </source>
</evidence>
<feature type="transmembrane region" description="Helical" evidence="1">
    <location>
        <begin position="54"/>
        <end position="75"/>
    </location>
</feature>
<protein>
    <recommendedName>
        <fullName evidence="4">Glycosyltransferase RgtA/B/C/D-like domain-containing protein</fullName>
    </recommendedName>
</protein>
<feature type="transmembrane region" description="Helical" evidence="1">
    <location>
        <begin position="248"/>
        <end position="264"/>
    </location>
</feature>
<evidence type="ECO:0000313" key="3">
    <source>
        <dbReference type="Proteomes" id="UP000177324"/>
    </source>
</evidence>
<sequence>MNKLLIISLVLLTIFTRLYRLPQTFMFAEDQEDLAWRVKQIVIDRKPTLLSAKFSATGLYLPPGYLYFLVPLFMFTNFHPDVGIVAVVLLAGLTALFIFLAGYALGGLKTGFIAWALYTFWPLLHTWDRIFWNPNLILPASSLALLAILKHRPLLAAIASGIAIQSHPQAFMLALLTLVYFRHRWAMILGILFISISPLVLFELRHGFVISHALFQSPSLTFHPYYLLFIYPFVILALTWVFTRHRLLIIFPLLFFITNLPRIFNQPTRPDNLANKLAATNVALDQIQSGQASPNIQIQGSAAGWHYLVWYLSRQRGITNPIAFHESWDQSPPGTVIIKP</sequence>
<organism evidence="2 3">
    <name type="scientific">Candidatus Chisholmbacteria bacterium RIFCSPHIGHO2_01_FULL_48_12</name>
    <dbReference type="NCBI Taxonomy" id="1797589"/>
    <lineage>
        <taxon>Bacteria</taxon>
        <taxon>Candidatus Chisholmiibacteriota</taxon>
    </lineage>
</organism>
<comment type="caution">
    <text evidence="2">The sequence shown here is derived from an EMBL/GenBank/DDBJ whole genome shotgun (WGS) entry which is preliminary data.</text>
</comment>
<reference evidence="2 3" key="1">
    <citation type="journal article" date="2016" name="Nat. Commun.">
        <title>Thousands of microbial genomes shed light on interconnected biogeochemical processes in an aquifer system.</title>
        <authorList>
            <person name="Anantharaman K."/>
            <person name="Brown C.T."/>
            <person name="Hug L.A."/>
            <person name="Sharon I."/>
            <person name="Castelle C.J."/>
            <person name="Probst A.J."/>
            <person name="Thomas B.C."/>
            <person name="Singh A."/>
            <person name="Wilkins M.J."/>
            <person name="Karaoz U."/>
            <person name="Brodie E.L."/>
            <person name="Williams K.H."/>
            <person name="Hubbard S.S."/>
            <person name="Banfield J.F."/>
        </authorList>
    </citation>
    <scope>NUCLEOTIDE SEQUENCE [LARGE SCALE GENOMIC DNA]</scope>
</reference>